<dbReference type="EMBL" id="UOFL01000093">
    <property type="protein sequence ID" value="VAW75776.1"/>
    <property type="molecule type" value="Genomic_DNA"/>
</dbReference>
<name>A0A3B0Z513_9ZZZZ</name>
<reference evidence="1" key="1">
    <citation type="submission" date="2018-06" db="EMBL/GenBank/DDBJ databases">
        <authorList>
            <person name="Zhirakovskaya E."/>
        </authorList>
    </citation>
    <scope>NUCLEOTIDE SEQUENCE</scope>
</reference>
<dbReference type="AlphaFoldDB" id="A0A3B0Z513"/>
<evidence type="ECO:0000313" key="1">
    <source>
        <dbReference type="EMBL" id="VAW75776.1"/>
    </source>
</evidence>
<gene>
    <name evidence="1" type="ORF">MNBD_GAMMA12-1352</name>
</gene>
<proteinExistence type="predicted"/>
<accession>A0A3B0Z513</accession>
<sequence length="65" mass="7243">MTDIFKKIIGTYVAPDEQEVLNAINNSGLKSMRVVGRGTLTVDTKEVTNSPKFKEYVQQAKQIAK</sequence>
<protein>
    <submittedName>
        <fullName evidence="1">Uncharacterized protein</fullName>
    </submittedName>
</protein>
<organism evidence="1">
    <name type="scientific">hydrothermal vent metagenome</name>
    <dbReference type="NCBI Taxonomy" id="652676"/>
    <lineage>
        <taxon>unclassified sequences</taxon>
        <taxon>metagenomes</taxon>
        <taxon>ecological metagenomes</taxon>
    </lineage>
</organism>